<feature type="non-terminal residue" evidence="3">
    <location>
        <position position="1"/>
    </location>
</feature>
<evidence type="ECO:0000256" key="2">
    <source>
        <dbReference type="SAM" id="Phobius"/>
    </source>
</evidence>
<feature type="transmembrane region" description="Helical" evidence="2">
    <location>
        <begin position="182"/>
        <end position="201"/>
    </location>
</feature>
<keyword evidence="2" id="KW-1133">Transmembrane helix</keyword>
<proteinExistence type="predicted"/>
<reference evidence="3" key="1">
    <citation type="journal article" date="2010" name="Science">
        <title>Plasticity of animal genome architecture unmasked by rapid evolution of a pelagic tunicate.</title>
        <authorList>
            <person name="Denoeud F."/>
            <person name="Henriet S."/>
            <person name="Mungpakdee S."/>
            <person name="Aury J.M."/>
            <person name="Da Silva C."/>
            <person name="Brinkmann H."/>
            <person name="Mikhaleva J."/>
            <person name="Olsen L.C."/>
            <person name="Jubin C."/>
            <person name="Canestro C."/>
            <person name="Bouquet J.M."/>
            <person name="Danks G."/>
            <person name="Poulain J."/>
            <person name="Campsteijn C."/>
            <person name="Adamski M."/>
            <person name="Cross I."/>
            <person name="Yadetie F."/>
            <person name="Muffato M."/>
            <person name="Louis A."/>
            <person name="Butcher S."/>
            <person name="Tsagkogeorga G."/>
            <person name="Konrad A."/>
            <person name="Singh S."/>
            <person name="Jensen M.F."/>
            <person name="Cong E.H."/>
            <person name="Eikeseth-Otteraa H."/>
            <person name="Noel B."/>
            <person name="Anthouard V."/>
            <person name="Porcel B.M."/>
            <person name="Kachouri-Lafond R."/>
            <person name="Nishino A."/>
            <person name="Ugolini M."/>
            <person name="Chourrout P."/>
            <person name="Nishida H."/>
            <person name="Aasland R."/>
            <person name="Huzurbazar S."/>
            <person name="Westhof E."/>
            <person name="Delsuc F."/>
            <person name="Lehrach H."/>
            <person name="Reinhardt R."/>
            <person name="Weissenbach J."/>
            <person name="Roy S.W."/>
            <person name="Artiguenave F."/>
            <person name="Postlethwait J.H."/>
            <person name="Manak J.R."/>
            <person name="Thompson E.M."/>
            <person name="Jaillon O."/>
            <person name="Du Pasquier L."/>
            <person name="Boudinot P."/>
            <person name="Liberles D.A."/>
            <person name="Volff J.N."/>
            <person name="Philippe H."/>
            <person name="Lenhard B."/>
            <person name="Roest Crollius H."/>
            <person name="Wincker P."/>
            <person name="Chourrout D."/>
        </authorList>
    </citation>
    <scope>NUCLEOTIDE SEQUENCE [LARGE SCALE GENOMIC DNA]</scope>
</reference>
<evidence type="ECO:0000256" key="1">
    <source>
        <dbReference type="SAM" id="MobiDB-lite"/>
    </source>
</evidence>
<organism evidence="3">
    <name type="scientific">Oikopleura dioica</name>
    <name type="common">Tunicate</name>
    <dbReference type="NCBI Taxonomy" id="34765"/>
    <lineage>
        <taxon>Eukaryota</taxon>
        <taxon>Metazoa</taxon>
        <taxon>Chordata</taxon>
        <taxon>Tunicata</taxon>
        <taxon>Appendicularia</taxon>
        <taxon>Copelata</taxon>
        <taxon>Oikopleuridae</taxon>
        <taxon>Oikopleura</taxon>
    </lineage>
</organism>
<keyword evidence="2" id="KW-0812">Transmembrane</keyword>
<name>E4Z6A7_OIKDI</name>
<dbReference type="EMBL" id="FN657985">
    <property type="protein sequence ID" value="CBY43235.1"/>
    <property type="molecule type" value="Genomic_DNA"/>
</dbReference>
<dbReference type="AlphaFoldDB" id="E4Z6A7"/>
<gene>
    <name evidence="3" type="ORF">GSOID_T00027816001</name>
</gene>
<protein>
    <submittedName>
        <fullName evidence="3">Uncharacterized protein</fullName>
    </submittedName>
</protein>
<dbReference type="Proteomes" id="UP000011014">
    <property type="component" value="Unassembled WGS sequence"/>
</dbReference>
<keyword evidence="2" id="KW-0472">Membrane</keyword>
<evidence type="ECO:0000313" key="3">
    <source>
        <dbReference type="EMBL" id="CBY43235.1"/>
    </source>
</evidence>
<sequence>KGQPPTAPSCAAIFYIRCIKSFHVKHTTNYLHWSNLLLKKKSEKDNMTRLCLLIALQSSVSAGTMKKNPCSKKLCQNCYFKIQVENINHKQCLQLLNLQGCCTPFLHTAGMFSVQKDQCGNLIQPLASEIPKNEVKISDMIPLSSDELSEKVEEFFEKNEGQLETRSAEIQCAGNMEAASNIIISGIVIFVATIGGAMMYLNRKFNERELKFKRLRSNKQNNTKQCSSSSMIGSVAIGSTIPLLASENKGVIGSDESPKEQDDNCSANSRSDGCNPISKK</sequence>
<accession>E4Z6A7</accession>
<feature type="region of interest" description="Disordered" evidence="1">
    <location>
        <begin position="248"/>
        <end position="280"/>
    </location>
</feature>